<keyword evidence="1" id="KW-0175">Coiled coil</keyword>
<organism evidence="3">
    <name type="scientific">Amphimedon queenslandica</name>
    <name type="common">Sponge</name>
    <dbReference type="NCBI Taxonomy" id="400682"/>
    <lineage>
        <taxon>Eukaryota</taxon>
        <taxon>Metazoa</taxon>
        <taxon>Porifera</taxon>
        <taxon>Demospongiae</taxon>
        <taxon>Heteroscleromorpha</taxon>
        <taxon>Haplosclerida</taxon>
        <taxon>Niphatidae</taxon>
        <taxon>Amphimedon</taxon>
    </lineage>
</organism>
<evidence type="ECO:0000256" key="2">
    <source>
        <dbReference type="SAM" id="MobiDB-lite"/>
    </source>
</evidence>
<protein>
    <submittedName>
        <fullName evidence="3">Uncharacterized protein</fullName>
    </submittedName>
</protein>
<sequence length="106" mass="12131">MSVLAGTDVLAEFGAKTVAECMVMIRCQQARELEEEAERMRRQAESGAVANPIQENIVDRDEWIGGLWMLTYSYCQERTEKREIRGGKKRSSGRMRKVSLRGETYP</sequence>
<proteinExistence type="predicted"/>
<accession>A0A1X7TBB0</accession>
<dbReference type="InParanoid" id="A0A1X7TBB0"/>
<evidence type="ECO:0000313" key="3">
    <source>
        <dbReference type="EnsemblMetazoa" id="Aqu2.1.11834_001"/>
    </source>
</evidence>
<feature type="region of interest" description="Disordered" evidence="2">
    <location>
        <begin position="82"/>
        <end position="106"/>
    </location>
</feature>
<name>A0A1X7TBB0_AMPQE</name>
<dbReference type="EnsemblMetazoa" id="Aqu2.1.11834_001">
    <property type="protein sequence ID" value="Aqu2.1.11834_001"/>
    <property type="gene ID" value="Aqu2.1.11834"/>
</dbReference>
<feature type="coiled-coil region" evidence="1">
    <location>
        <begin position="23"/>
        <end position="50"/>
    </location>
</feature>
<dbReference type="AlphaFoldDB" id="A0A1X7TBB0"/>
<feature type="compositionally biased region" description="Basic residues" evidence="2">
    <location>
        <begin position="87"/>
        <end position="99"/>
    </location>
</feature>
<reference evidence="3" key="1">
    <citation type="submission" date="2017-05" db="UniProtKB">
        <authorList>
            <consortium name="EnsemblMetazoa"/>
        </authorList>
    </citation>
    <scope>IDENTIFICATION</scope>
</reference>
<evidence type="ECO:0000256" key="1">
    <source>
        <dbReference type="SAM" id="Coils"/>
    </source>
</evidence>